<comment type="cofactor">
    <cofactor evidence="1">
        <name>Mo-bis(molybdopterin guanine dinucleotide)</name>
        <dbReference type="ChEBI" id="CHEBI:60539"/>
    </cofactor>
</comment>
<evidence type="ECO:0000256" key="13">
    <source>
        <dbReference type="ARBA" id="ARBA00023063"/>
    </source>
</evidence>
<gene>
    <name evidence="15" type="ORF">AHMF7605_25400</name>
</gene>
<dbReference type="InterPro" id="IPR006655">
    <property type="entry name" value="Mopterin_OxRdtase_prok_CS"/>
</dbReference>
<keyword evidence="9" id="KW-0274">FAD</keyword>
<dbReference type="PANTHER" id="PTHR43105:SF9">
    <property type="entry name" value="NADPH-FE(3+) OXIDOREDUCTASE SUBUNIT ALPHA"/>
    <property type="match status" value="1"/>
</dbReference>
<feature type="domain" description="4Fe-4S Mo/W bis-MGD-type" evidence="14">
    <location>
        <begin position="6"/>
        <end position="62"/>
    </location>
</feature>
<dbReference type="CDD" id="cd02754">
    <property type="entry name" value="MopB_Nitrate-R-NapA-like"/>
    <property type="match status" value="1"/>
</dbReference>
<dbReference type="SUPFAM" id="SSF51905">
    <property type="entry name" value="FAD/NAD(P)-binding domain"/>
    <property type="match status" value="2"/>
</dbReference>
<evidence type="ECO:0000259" key="14">
    <source>
        <dbReference type="PROSITE" id="PS51669"/>
    </source>
</evidence>
<dbReference type="SUPFAM" id="SSF53706">
    <property type="entry name" value="Formate dehydrogenase/DMSO reductase, domains 1-3"/>
    <property type="match status" value="1"/>
</dbReference>
<comment type="cofactor">
    <cofactor evidence="3">
        <name>FAD</name>
        <dbReference type="ChEBI" id="CHEBI:57692"/>
    </cofactor>
</comment>
<dbReference type="AlphaFoldDB" id="A0A2T2YM56"/>
<dbReference type="PRINTS" id="PR00368">
    <property type="entry name" value="FADPNR"/>
</dbReference>
<evidence type="ECO:0000256" key="2">
    <source>
        <dbReference type="ARBA" id="ARBA00001966"/>
    </source>
</evidence>
<keyword evidence="11" id="KW-0408">Iron</keyword>
<evidence type="ECO:0000256" key="4">
    <source>
        <dbReference type="ARBA" id="ARBA00008747"/>
    </source>
</evidence>
<dbReference type="PANTHER" id="PTHR43105">
    <property type="entry name" value="RESPIRATORY NITRATE REDUCTASE"/>
    <property type="match status" value="1"/>
</dbReference>
<dbReference type="InterPro" id="IPR006963">
    <property type="entry name" value="Mopterin_OxRdtase_4Fe-4S_dom"/>
</dbReference>
<evidence type="ECO:0000313" key="16">
    <source>
        <dbReference type="Proteomes" id="UP000240357"/>
    </source>
</evidence>
<dbReference type="InterPro" id="IPR006656">
    <property type="entry name" value="Mopterin_OxRdtase"/>
</dbReference>
<dbReference type="InterPro" id="IPR023753">
    <property type="entry name" value="FAD/NAD-binding_dom"/>
</dbReference>
<dbReference type="GO" id="GO:0016020">
    <property type="term" value="C:membrane"/>
    <property type="evidence" value="ECO:0007669"/>
    <property type="project" value="TreeGrafter"/>
</dbReference>
<dbReference type="Gene3D" id="3.40.228.10">
    <property type="entry name" value="Dimethylsulfoxide Reductase, domain 2"/>
    <property type="match status" value="1"/>
</dbReference>
<dbReference type="SUPFAM" id="SSF50692">
    <property type="entry name" value="ADC-like"/>
    <property type="match status" value="1"/>
</dbReference>
<evidence type="ECO:0000256" key="12">
    <source>
        <dbReference type="ARBA" id="ARBA00023014"/>
    </source>
</evidence>
<evidence type="ECO:0000256" key="7">
    <source>
        <dbReference type="ARBA" id="ARBA00022630"/>
    </source>
</evidence>
<dbReference type="Gene3D" id="3.40.50.740">
    <property type="match status" value="1"/>
</dbReference>
<dbReference type="Gene3D" id="2.40.40.20">
    <property type="match status" value="1"/>
</dbReference>
<dbReference type="InterPro" id="IPR007419">
    <property type="entry name" value="BFD-like_2Fe2S-bd_dom"/>
</dbReference>
<dbReference type="SMART" id="SM00926">
    <property type="entry name" value="Molybdop_Fe4S4"/>
    <property type="match status" value="1"/>
</dbReference>
<proteinExistence type="inferred from homology"/>
<organism evidence="15 16">
    <name type="scientific">Adhaeribacter arboris</name>
    <dbReference type="NCBI Taxonomy" id="2072846"/>
    <lineage>
        <taxon>Bacteria</taxon>
        <taxon>Pseudomonadati</taxon>
        <taxon>Bacteroidota</taxon>
        <taxon>Cytophagia</taxon>
        <taxon>Cytophagales</taxon>
        <taxon>Hymenobacteraceae</taxon>
        <taxon>Adhaeribacter</taxon>
    </lineage>
</organism>
<dbReference type="RefSeq" id="WP_106932772.1">
    <property type="nucleotide sequence ID" value="NZ_PYFT01000001.1"/>
</dbReference>
<dbReference type="InterPro" id="IPR027467">
    <property type="entry name" value="MopterinOxRdtase_cofactor_BS"/>
</dbReference>
<evidence type="ECO:0000256" key="8">
    <source>
        <dbReference type="ARBA" id="ARBA00022723"/>
    </source>
</evidence>
<dbReference type="PROSITE" id="PS51669">
    <property type="entry name" value="4FE4S_MOW_BIS_MGD"/>
    <property type="match status" value="1"/>
</dbReference>
<evidence type="ECO:0000256" key="5">
    <source>
        <dbReference type="ARBA" id="ARBA00022485"/>
    </source>
</evidence>
<comment type="similarity">
    <text evidence="4">Belongs to the prokaryotic molybdopterin-containing oxidoreductase family. NasA/NapA/NarB subfamily.</text>
</comment>
<dbReference type="PRINTS" id="PR00411">
    <property type="entry name" value="PNDRDTASEI"/>
</dbReference>
<dbReference type="GO" id="GO:0043546">
    <property type="term" value="F:molybdopterin cofactor binding"/>
    <property type="evidence" value="ECO:0007669"/>
    <property type="project" value="InterPro"/>
</dbReference>
<keyword evidence="16" id="KW-1185">Reference proteome</keyword>
<keyword evidence="10" id="KW-0560">Oxidoreductase</keyword>
<dbReference type="Pfam" id="PF04879">
    <property type="entry name" value="Molybdop_Fe4S4"/>
    <property type="match status" value="1"/>
</dbReference>
<dbReference type="CDD" id="cd02791">
    <property type="entry name" value="MopB_CT_Nitrate-R-NapA-like"/>
    <property type="match status" value="1"/>
</dbReference>
<keyword evidence="7" id="KW-0285">Flavoprotein</keyword>
<keyword evidence="13" id="KW-0534">Nitrate assimilation</keyword>
<dbReference type="GO" id="GO:0051539">
    <property type="term" value="F:4 iron, 4 sulfur cluster binding"/>
    <property type="evidence" value="ECO:0007669"/>
    <property type="project" value="UniProtKB-KW"/>
</dbReference>
<keyword evidence="5" id="KW-0004">4Fe-4S</keyword>
<evidence type="ECO:0000256" key="3">
    <source>
        <dbReference type="ARBA" id="ARBA00001974"/>
    </source>
</evidence>
<dbReference type="Proteomes" id="UP000240357">
    <property type="component" value="Unassembled WGS sequence"/>
</dbReference>
<evidence type="ECO:0000256" key="10">
    <source>
        <dbReference type="ARBA" id="ARBA00023002"/>
    </source>
</evidence>
<dbReference type="InterPro" id="IPR041957">
    <property type="entry name" value="CT_Nitrate-R-NapA-like"/>
</dbReference>
<evidence type="ECO:0000256" key="9">
    <source>
        <dbReference type="ARBA" id="ARBA00022827"/>
    </source>
</evidence>
<keyword evidence="12" id="KW-0411">Iron-sulfur</keyword>
<dbReference type="GO" id="GO:0046872">
    <property type="term" value="F:metal ion binding"/>
    <property type="evidence" value="ECO:0007669"/>
    <property type="project" value="UniProtKB-KW"/>
</dbReference>
<dbReference type="Pfam" id="PF18267">
    <property type="entry name" value="Rubredoxin_C"/>
    <property type="match status" value="1"/>
</dbReference>
<dbReference type="InterPro" id="IPR041575">
    <property type="entry name" value="Rubredoxin_C"/>
</dbReference>
<dbReference type="Pfam" id="PF07992">
    <property type="entry name" value="Pyr_redox_2"/>
    <property type="match status" value="1"/>
</dbReference>
<keyword evidence="8" id="KW-0479">Metal-binding</keyword>
<comment type="cofactor">
    <cofactor evidence="2">
        <name>[4Fe-4S] cluster</name>
        <dbReference type="ChEBI" id="CHEBI:49883"/>
    </cofactor>
</comment>
<accession>A0A2T2YM56</accession>
<dbReference type="InterPro" id="IPR006657">
    <property type="entry name" value="MoPterin_dinucl-bd_dom"/>
</dbReference>
<dbReference type="GO" id="GO:0016491">
    <property type="term" value="F:oxidoreductase activity"/>
    <property type="evidence" value="ECO:0007669"/>
    <property type="project" value="UniProtKB-KW"/>
</dbReference>
<evidence type="ECO:0000313" key="15">
    <source>
        <dbReference type="EMBL" id="PSR56593.1"/>
    </source>
</evidence>
<dbReference type="GO" id="GO:0045333">
    <property type="term" value="P:cellular respiration"/>
    <property type="evidence" value="ECO:0007669"/>
    <property type="project" value="UniProtKB-ARBA"/>
</dbReference>
<dbReference type="Pfam" id="PF04324">
    <property type="entry name" value="Fer2_BFD"/>
    <property type="match status" value="1"/>
</dbReference>
<reference evidence="15 16" key="1">
    <citation type="submission" date="2018-03" db="EMBL/GenBank/DDBJ databases">
        <title>Adhaeribacter sp. HMF7605 Genome sequencing and assembly.</title>
        <authorList>
            <person name="Kang H."/>
            <person name="Kang J."/>
            <person name="Cha I."/>
            <person name="Kim H."/>
            <person name="Joh K."/>
        </authorList>
    </citation>
    <scope>NUCLEOTIDE SEQUENCE [LARGE SCALE GENOMIC DNA]</scope>
    <source>
        <strain evidence="15 16">HMF7605</strain>
    </source>
</reference>
<dbReference type="InterPro" id="IPR009010">
    <property type="entry name" value="Asp_de-COase-like_dom_sf"/>
</dbReference>
<dbReference type="Pfam" id="PF01568">
    <property type="entry name" value="Molydop_binding"/>
    <property type="match status" value="1"/>
</dbReference>
<dbReference type="InterPro" id="IPR016156">
    <property type="entry name" value="FAD/NAD-linked_Rdtase_dimer_sf"/>
</dbReference>
<evidence type="ECO:0000256" key="6">
    <source>
        <dbReference type="ARBA" id="ARBA00022505"/>
    </source>
</evidence>
<dbReference type="EMBL" id="PYFT01000001">
    <property type="protein sequence ID" value="PSR56593.1"/>
    <property type="molecule type" value="Genomic_DNA"/>
</dbReference>
<evidence type="ECO:0000256" key="11">
    <source>
        <dbReference type="ARBA" id="ARBA00023004"/>
    </source>
</evidence>
<dbReference type="Gene3D" id="3.30.390.30">
    <property type="match status" value="1"/>
</dbReference>
<dbReference type="PROSITE" id="PS00551">
    <property type="entry name" value="MOLYBDOPTERIN_PROK_1"/>
    <property type="match status" value="1"/>
</dbReference>
<dbReference type="GO" id="GO:0042128">
    <property type="term" value="P:nitrate assimilation"/>
    <property type="evidence" value="ECO:0007669"/>
    <property type="project" value="UniProtKB-KW"/>
</dbReference>
<dbReference type="Gene3D" id="3.50.50.60">
    <property type="entry name" value="FAD/NAD(P)-binding domain"/>
    <property type="match status" value="2"/>
</dbReference>
<dbReference type="InterPro" id="IPR050123">
    <property type="entry name" value="Prok_molybdopt-oxidoreductase"/>
</dbReference>
<dbReference type="OrthoDB" id="9792592at2"/>
<dbReference type="Gene3D" id="1.10.10.1100">
    <property type="entry name" value="BFD-like [2Fe-2S]-binding domain"/>
    <property type="match status" value="1"/>
</dbReference>
<sequence length="1175" mass="130341">MKKNKSHRFKTTCSYCGVGCGIVVEQDAKGKIRVEGDAEHPVNRGMLCSKGLNLHYVVSDHSDRLLYPEMRWAKNQPRQRVSWDTALDRAAAVFKTIIDKYGPDSVGFYASGQCLTEEYYIVNKLVKGYLGTNNLDTNSRLCMSSAVVGYKMALGEDAVPASYEDIELADCFLIAGANPAWCHPILFRRLEQHKEQHPEIKVIVVDPRRTQTCALADLHLQINPGTDIVLYHAIARYLIEENLIDETFLLNHSDGFEEFKNFIFQTSLEEAAYTCDVPVAEIKLAATYIGNANGFISMWAMGLNQSVIGVDKNLALLNLSLITGQIGKPGSGPLSLTGQPNAMGGREVGGMANLLSAHRDLANPVHRQEVANYWGVPSVPAQPGLTATEMFQALRDDKLKAVWIICTNPLVSLPDAGLIEEALKKARFVVVQDISNKADTLQYADLVLPAAGWLEKSGTMTNSERRISYLNKVVSPPGEALPDVEILCRFAKKMNFSGFDYKRTDEIYEEHARLTKGTNIDISGLNYEALQEKRSIQWPVPALGHEGTPRLFTDHQFYTPNKRAKILTPASVYNQSEPISPEFPLILTTGRIRDQWHTMTRTGKVNKLKQHLGKPFLEINPIDAALRDINEGDTVEIVSQRGKVRVNAVVTTDIKTGVIFLPMHWGKILNRDFGRTNNLTNTLVDPKSKEPDFKFSAVQVQKYQKPFEKVVIIGAGAAAYRFINTYREKNIADDIHVFSQEAHPFYNRVLLPEYLNGHLNWEQLEKFKNGELAKLDVYLHESTGIRSINRVAKTVTDTHGKVHTYDKLVIATGSRAFVPKDVPMELPGIFTMRNRGDADRLKTFLNHQGHVVIVGGGLLGLELAASLREIDIQVSIVQLSSRLMERQLDLISGDLLREHIDEMDVKVYFNDQVQTIFPNKNEPGLVVNLKSGKSLPCNAVVYAVGTRPNVELALEAQIACGRGILVNDYLQTTTDPDIFAMGEVAEFNGVVNGITAAAEQQADVAARFLAGDFSSYYSGSIFMNILKLADLDLCSLGLVEVPDNSPDYEEVIFTDKAKRYYKKCIIHQDKLVGAILMGDKSEFAEFKTLIENKIELSEKRMELLRSGKPIAPVIGKLVCSCNNVGEGNLTSMVQGGCTDFRQLCQQSGAGLGCGSCKPEVKAILERALPSEPISV</sequence>
<protein>
    <submittedName>
        <fullName evidence="15">NAD(P)H-nitrite reductase</fullName>
    </submittedName>
</protein>
<dbReference type="InterPro" id="IPR036188">
    <property type="entry name" value="FAD/NAD-bd_sf"/>
</dbReference>
<dbReference type="InterPro" id="IPR041854">
    <property type="entry name" value="BFD-like_2Fe2S-bd_dom_sf"/>
</dbReference>
<name>A0A2T2YM56_9BACT</name>
<dbReference type="Gene3D" id="2.20.25.90">
    <property type="entry name" value="ADC-like domains"/>
    <property type="match status" value="1"/>
</dbReference>
<dbReference type="PROSITE" id="PS00932">
    <property type="entry name" value="MOLYBDOPTERIN_PROK_3"/>
    <property type="match status" value="1"/>
</dbReference>
<keyword evidence="6" id="KW-0500">Molybdenum</keyword>
<evidence type="ECO:0000256" key="1">
    <source>
        <dbReference type="ARBA" id="ARBA00001942"/>
    </source>
</evidence>
<dbReference type="Pfam" id="PF00384">
    <property type="entry name" value="Molybdopterin"/>
    <property type="match status" value="1"/>
</dbReference>
<comment type="caution">
    <text evidence="15">The sequence shown here is derived from an EMBL/GenBank/DDBJ whole genome shotgun (WGS) entry which is preliminary data.</text>
</comment>